<dbReference type="GO" id="GO:0005794">
    <property type="term" value="C:Golgi apparatus"/>
    <property type="evidence" value="ECO:0007669"/>
    <property type="project" value="TreeGrafter"/>
</dbReference>
<sequence>MVLRRKPHVIISLFPNLQESSKYKGLDKFPLLAWIVAQACQRDLAVGLYTWPQSNNFAFFESSASGEALRLGFGDSIALSAETGQGMVELYEALMPLLEDYMVQLLNGLEAWASGHLEDFGQLISAFGLSSIQNYECVLCKIGGVR</sequence>
<dbReference type="PANTHER" id="PTHR13448:SF14">
    <property type="entry name" value="F26K24.17 PROTEIN"/>
    <property type="match status" value="1"/>
</dbReference>
<dbReference type="Proteomes" id="UP001237642">
    <property type="component" value="Unassembled WGS sequence"/>
</dbReference>
<dbReference type="PANTHER" id="PTHR13448">
    <property type="entry name" value="TRANSMEMBRANE PROTEIN 214"/>
    <property type="match status" value="1"/>
</dbReference>
<evidence type="ECO:0000313" key="2">
    <source>
        <dbReference type="Proteomes" id="UP001237642"/>
    </source>
</evidence>
<reference evidence="1" key="1">
    <citation type="submission" date="2023-02" db="EMBL/GenBank/DDBJ databases">
        <title>Genome of toxic invasive species Heracleum sosnowskyi carries increased number of genes despite the absence of recent whole-genome duplications.</title>
        <authorList>
            <person name="Schelkunov M."/>
            <person name="Shtratnikova V."/>
            <person name="Makarenko M."/>
            <person name="Klepikova A."/>
            <person name="Omelchenko D."/>
            <person name="Novikova G."/>
            <person name="Obukhova E."/>
            <person name="Bogdanov V."/>
            <person name="Penin A."/>
            <person name="Logacheva M."/>
        </authorList>
    </citation>
    <scope>NUCLEOTIDE SEQUENCE</scope>
    <source>
        <strain evidence="1">Hsosn_3</strain>
        <tissue evidence="1">Leaf</tissue>
    </source>
</reference>
<comment type="caution">
    <text evidence="1">The sequence shown here is derived from an EMBL/GenBank/DDBJ whole genome shotgun (WGS) entry which is preliminary data.</text>
</comment>
<gene>
    <name evidence="1" type="ORF">POM88_027734</name>
</gene>
<protein>
    <submittedName>
        <fullName evidence="1">Uncharacterized protein</fullName>
    </submittedName>
</protein>
<dbReference type="GO" id="GO:0005783">
    <property type="term" value="C:endoplasmic reticulum"/>
    <property type="evidence" value="ECO:0007669"/>
    <property type="project" value="TreeGrafter"/>
</dbReference>
<evidence type="ECO:0000313" key="1">
    <source>
        <dbReference type="EMBL" id="KAK1380990.1"/>
    </source>
</evidence>
<reference evidence="1" key="2">
    <citation type="submission" date="2023-05" db="EMBL/GenBank/DDBJ databases">
        <authorList>
            <person name="Schelkunov M.I."/>
        </authorList>
    </citation>
    <scope>NUCLEOTIDE SEQUENCE</scope>
    <source>
        <strain evidence="1">Hsosn_3</strain>
        <tissue evidence="1">Leaf</tissue>
    </source>
</reference>
<organism evidence="1 2">
    <name type="scientific">Heracleum sosnowskyi</name>
    <dbReference type="NCBI Taxonomy" id="360622"/>
    <lineage>
        <taxon>Eukaryota</taxon>
        <taxon>Viridiplantae</taxon>
        <taxon>Streptophyta</taxon>
        <taxon>Embryophyta</taxon>
        <taxon>Tracheophyta</taxon>
        <taxon>Spermatophyta</taxon>
        <taxon>Magnoliopsida</taxon>
        <taxon>eudicotyledons</taxon>
        <taxon>Gunneridae</taxon>
        <taxon>Pentapetalae</taxon>
        <taxon>asterids</taxon>
        <taxon>campanulids</taxon>
        <taxon>Apiales</taxon>
        <taxon>Apiaceae</taxon>
        <taxon>Apioideae</taxon>
        <taxon>apioid superclade</taxon>
        <taxon>Tordylieae</taxon>
        <taxon>Tordyliinae</taxon>
        <taxon>Heracleum</taxon>
    </lineage>
</organism>
<proteinExistence type="predicted"/>
<dbReference type="AlphaFoldDB" id="A0AAD8I8X9"/>
<dbReference type="InterPro" id="IPR019308">
    <property type="entry name" value="TMEM214"/>
</dbReference>
<accession>A0AAD8I8X9</accession>
<keyword evidence="2" id="KW-1185">Reference proteome</keyword>
<name>A0AAD8I8X9_9APIA</name>
<dbReference type="EMBL" id="JAUIZM010000006">
    <property type="protein sequence ID" value="KAK1380990.1"/>
    <property type="molecule type" value="Genomic_DNA"/>
</dbReference>